<dbReference type="Pfam" id="PF00775">
    <property type="entry name" value="Dioxygenase_C"/>
    <property type="match status" value="1"/>
</dbReference>
<dbReference type="GO" id="GO:0008199">
    <property type="term" value="F:ferric iron binding"/>
    <property type="evidence" value="ECO:0007669"/>
    <property type="project" value="InterPro"/>
</dbReference>
<comment type="caution">
    <text evidence="5">The sequence shown here is derived from an EMBL/GenBank/DDBJ whole genome shotgun (WGS) entry which is preliminary data.</text>
</comment>
<feature type="domain" description="Intradiol ring-cleavage dioxygenases" evidence="4">
    <location>
        <begin position="31"/>
        <end position="59"/>
    </location>
</feature>
<sequence length="191" mass="21796">MYGEGDIGPLDHDLTKNAAKNGEPLGERIIVSGRVLDESGRAVPNTLIEIWQANAAGRYIHKNDQHDAPLDPNFVGAGRTLTDEYGRYRFITIKPGAYPWRNHPNAWRPAHIHFSLIGRNFSERLVTQMYFPGDPLLEHDPIYQGIPDPKARRRLIATFDLELTRPEWALGYRFDIVLAGYERTYFEEGGH</sequence>
<keyword evidence="2 5" id="KW-0223">Dioxygenase</keyword>
<dbReference type="PROSITE" id="PS00083">
    <property type="entry name" value="INTRADIOL_DIOXYGENAS"/>
    <property type="match status" value="1"/>
</dbReference>
<dbReference type="EMBL" id="QWLA01000087">
    <property type="protein sequence ID" value="RIH83010.1"/>
    <property type="molecule type" value="Genomic_DNA"/>
</dbReference>
<dbReference type="InterPro" id="IPR050770">
    <property type="entry name" value="Intradiol_RC_Dioxygenase"/>
</dbReference>
<evidence type="ECO:0000313" key="5">
    <source>
        <dbReference type="EMBL" id="RIH83010.1"/>
    </source>
</evidence>
<keyword evidence="3 5" id="KW-0560">Oxidoreductase</keyword>
<dbReference type="AlphaFoldDB" id="A0A399EIB7"/>
<proteinExistence type="inferred from homology"/>
<evidence type="ECO:0000313" key="6">
    <source>
        <dbReference type="Proteomes" id="UP000265341"/>
    </source>
</evidence>
<dbReference type="GO" id="GO:0018578">
    <property type="term" value="F:protocatechuate 3,4-dioxygenase activity"/>
    <property type="evidence" value="ECO:0007669"/>
    <property type="project" value="UniProtKB-EC"/>
</dbReference>
<evidence type="ECO:0000259" key="4">
    <source>
        <dbReference type="PROSITE" id="PS00083"/>
    </source>
</evidence>
<dbReference type="Proteomes" id="UP000265341">
    <property type="component" value="Unassembled WGS sequence"/>
</dbReference>
<name>A0A399EIB7_9DEIN</name>
<keyword evidence="6" id="KW-1185">Reference proteome</keyword>
<comment type="similarity">
    <text evidence="1">Belongs to the intradiol ring-cleavage dioxygenase family.</text>
</comment>
<protein>
    <submittedName>
        <fullName evidence="5">Protocatechuate 3,4-dioxygenase beta chain</fullName>
        <ecNumber evidence="5">1.13.11.3</ecNumber>
    </submittedName>
</protein>
<dbReference type="PANTHER" id="PTHR33711:SF10">
    <property type="entry name" value="INTRADIOL RING-CLEAVAGE DIOXYGENASES DOMAIN-CONTAINING PROTEIN"/>
    <property type="match status" value="1"/>
</dbReference>
<dbReference type="EC" id="1.13.11.3" evidence="5"/>
<accession>A0A399EIB7</accession>
<dbReference type="InterPro" id="IPR015889">
    <property type="entry name" value="Intradiol_dOase_core"/>
</dbReference>
<organism evidence="5 6">
    <name type="scientific">Calidithermus roseus</name>
    <dbReference type="NCBI Taxonomy" id="1644118"/>
    <lineage>
        <taxon>Bacteria</taxon>
        <taxon>Thermotogati</taxon>
        <taxon>Deinococcota</taxon>
        <taxon>Deinococci</taxon>
        <taxon>Thermales</taxon>
        <taxon>Thermaceae</taxon>
        <taxon>Calidithermus</taxon>
    </lineage>
</organism>
<dbReference type="InterPro" id="IPR000627">
    <property type="entry name" value="Intradiol_dOase_C"/>
</dbReference>
<evidence type="ECO:0000256" key="2">
    <source>
        <dbReference type="ARBA" id="ARBA00022964"/>
    </source>
</evidence>
<gene>
    <name evidence="5" type="primary">pcaH_2</name>
    <name evidence="5" type="ORF">Mrose_03187</name>
</gene>
<dbReference type="Gene3D" id="2.60.130.10">
    <property type="entry name" value="Aromatic compound dioxygenase"/>
    <property type="match status" value="1"/>
</dbReference>
<dbReference type="GO" id="GO:0019619">
    <property type="term" value="P:3,4-dihydroxybenzoate catabolic process"/>
    <property type="evidence" value="ECO:0007669"/>
    <property type="project" value="InterPro"/>
</dbReference>
<dbReference type="SUPFAM" id="SSF49482">
    <property type="entry name" value="Aromatic compound dioxygenase"/>
    <property type="match status" value="1"/>
</dbReference>
<evidence type="ECO:0000256" key="1">
    <source>
        <dbReference type="ARBA" id="ARBA00007825"/>
    </source>
</evidence>
<dbReference type="NCBIfam" id="TIGR02422">
    <property type="entry name" value="protocat_beta"/>
    <property type="match status" value="1"/>
</dbReference>
<dbReference type="InterPro" id="IPR012785">
    <property type="entry name" value="Protocat_dOase_b"/>
</dbReference>
<dbReference type="PANTHER" id="PTHR33711">
    <property type="entry name" value="DIOXYGENASE, PUTATIVE (AFU_ORTHOLOGUE AFUA_2G02910)-RELATED"/>
    <property type="match status" value="1"/>
</dbReference>
<reference evidence="5 6" key="1">
    <citation type="submission" date="2018-08" db="EMBL/GenBank/DDBJ databases">
        <title>Meiothermus roseus NBRC 110900 genome sequencing project.</title>
        <authorList>
            <person name="Da Costa M.S."/>
            <person name="Albuquerque L."/>
            <person name="Raposo P."/>
            <person name="Froufe H.J.C."/>
            <person name="Barroso C.S."/>
            <person name="Egas C."/>
        </authorList>
    </citation>
    <scope>NUCLEOTIDE SEQUENCE [LARGE SCALE GENOMIC DNA]</scope>
    <source>
        <strain evidence="5 6">NBRC 110900</strain>
    </source>
</reference>
<evidence type="ECO:0000256" key="3">
    <source>
        <dbReference type="ARBA" id="ARBA00023002"/>
    </source>
</evidence>